<accession>A0A858R7D0</accession>
<dbReference type="InterPro" id="IPR029044">
    <property type="entry name" value="Nucleotide-diphossugar_trans"/>
</dbReference>
<feature type="domain" description="Glycosyltransferase 2-like" evidence="1">
    <location>
        <begin position="26"/>
        <end position="151"/>
    </location>
</feature>
<dbReference type="AlphaFoldDB" id="A0A858R7D0"/>
<reference evidence="2" key="1">
    <citation type="submission" date="2020-04" db="EMBL/GenBank/DDBJ databases">
        <title>A desert anoxygenic phototrophic bacterium fixes CO2 using RubisCO under aerobic conditions.</title>
        <authorList>
            <person name="Tang K."/>
        </authorList>
    </citation>
    <scope>NUCLEOTIDE SEQUENCE [LARGE SCALE GENOMIC DNA]</scope>
    <source>
        <strain evidence="2">MIMtkB3</strain>
    </source>
</reference>
<dbReference type="SUPFAM" id="SSF53448">
    <property type="entry name" value="Nucleotide-diphospho-sugar transferases"/>
    <property type="match status" value="1"/>
</dbReference>
<proteinExistence type="predicted"/>
<dbReference type="KEGG" id="acru:HHL28_09380"/>
<dbReference type="EMBL" id="CP051775">
    <property type="protein sequence ID" value="QJE73274.1"/>
    <property type="molecule type" value="Genomic_DNA"/>
</dbReference>
<evidence type="ECO:0000313" key="3">
    <source>
        <dbReference type="Proteomes" id="UP000501891"/>
    </source>
</evidence>
<sequence length="286" mass="31401">MPPTLADYAATSARRPAPPSAPIVTLVTVCLNAAKTIGRTIDSVQAQTFPGIEHVVVDACSTDGTVELLRKRLRPQDFLLSEKDKGISDAFNKGVALARGRYIQFINADDWLEPDQVAKAVAAIEASGADFVFGDLLFYQGGRPTFRYRGDGNYARTIGKVMPALNHPTVLARKSAFQRVGLFDPGYRCAMDYDWFLRLHRAGGKGAYVPGILGHMTHDGVSNTQYLRTIEEVRRIAIAHGRPAALATAEAMARRLKTGLGQQVKAKAFPLYQLVRQGINRNYQRV</sequence>
<dbReference type="GO" id="GO:0016740">
    <property type="term" value="F:transferase activity"/>
    <property type="evidence" value="ECO:0007669"/>
    <property type="project" value="UniProtKB-KW"/>
</dbReference>
<dbReference type="InterPro" id="IPR050834">
    <property type="entry name" value="Glycosyltransf_2"/>
</dbReference>
<dbReference type="CDD" id="cd06433">
    <property type="entry name" value="GT_2_WfgS_like"/>
    <property type="match status" value="1"/>
</dbReference>
<dbReference type="PANTHER" id="PTHR43685">
    <property type="entry name" value="GLYCOSYLTRANSFERASE"/>
    <property type="match status" value="1"/>
</dbReference>
<keyword evidence="3" id="KW-1185">Reference proteome</keyword>
<name>A0A858R7D0_9PROT</name>
<organism evidence="2 3">
    <name type="scientific">Aerophototrophica crusticola</name>
    <dbReference type="NCBI Taxonomy" id="1709002"/>
    <lineage>
        <taxon>Bacteria</taxon>
        <taxon>Pseudomonadati</taxon>
        <taxon>Pseudomonadota</taxon>
        <taxon>Alphaproteobacteria</taxon>
        <taxon>Rhodospirillales</taxon>
        <taxon>Rhodospirillaceae</taxon>
        <taxon>Aerophototrophica</taxon>
    </lineage>
</organism>
<dbReference type="Pfam" id="PF00535">
    <property type="entry name" value="Glycos_transf_2"/>
    <property type="match status" value="1"/>
</dbReference>
<dbReference type="Proteomes" id="UP000501891">
    <property type="component" value="Chromosome"/>
</dbReference>
<dbReference type="Gene3D" id="3.90.550.10">
    <property type="entry name" value="Spore Coat Polysaccharide Biosynthesis Protein SpsA, Chain A"/>
    <property type="match status" value="1"/>
</dbReference>
<dbReference type="InterPro" id="IPR001173">
    <property type="entry name" value="Glyco_trans_2-like"/>
</dbReference>
<protein>
    <submittedName>
        <fullName evidence="2">Glycosyltransferase</fullName>
    </submittedName>
</protein>
<gene>
    <name evidence="2" type="ORF">HHL28_09380</name>
</gene>
<evidence type="ECO:0000259" key="1">
    <source>
        <dbReference type="Pfam" id="PF00535"/>
    </source>
</evidence>
<dbReference type="PANTHER" id="PTHR43685:SF2">
    <property type="entry name" value="GLYCOSYLTRANSFERASE 2-LIKE DOMAIN-CONTAINING PROTEIN"/>
    <property type="match status" value="1"/>
</dbReference>
<evidence type="ECO:0000313" key="2">
    <source>
        <dbReference type="EMBL" id="QJE73274.1"/>
    </source>
</evidence>